<accession>A0AAW1QPJ8</accession>
<evidence type="ECO:0000256" key="2">
    <source>
        <dbReference type="ARBA" id="ARBA00012122"/>
    </source>
</evidence>
<dbReference type="PANTHER" id="PTHR43190">
    <property type="entry name" value="N-ACETYL-D-GLUCOSAMINE KINASE"/>
    <property type="match status" value="1"/>
</dbReference>
<evidence type="ECO:0000313" key="6">
    <source>
        <dbReference type="EMBL" id="KAK9823451.1"/>
    </source>
</evidence>
<keyword evidence="7" id="KW-1185">Reference proteome</keyword>
<feature type="domain" description="ATPase BadF/BadG/BcrA/BcrD type" evidence="5">
    <location>
        <begin position="7"/>
        <end position="304"/>
    </location>
</feature>
<dbReference type="Proteomes" id="UP001489004">
    <property type="component" value="Unassembled WGS sequence"/>
</dbReference>
<dbReference type="EC" id="2.7.1.59" evidence="2"/>
<proteinExistence type="inferred from homology"/>
<evidence type="ECO:0000256" key="3">
    <source>
        <dbReference type="ARBA" id="ARBA00014974"/>
    </source>
</evidence>
<dbReference type="PANTHER" id="PTHR43190:SF3">
    <property type="entry name" value="N-ACETYL-D-GLUCOSAMINE KINASE"/>
    <property type="match status" value="1"/>
</dbReference>
<protein>
    <recommendedName>
        <fullName evidence="3">N-acetyl-D-glucosamine kinase</fullName>
        <ecNumber evidence="2">2.7.1.59</ecNumber>
    </recommendedName>
    <alternativeName>
        <fullName evidence="4">GlcNAc kinase</fullName>
    </alternativeName>
</protein>
<evidence type="ECO:0000256" key="4">
    <source>
        <dbReference type="ARBA" id="ARBA00031123"/>
    </source>
</evidence>
<dbReference type="GO" id="GO:0045127">
    <property type="term" value="F:N-acetylglucosamine kinase activity"/>
    <property type="evidence" value="ECO:0007669"/>
    <property type="project" value="UniProtKB-EC"/>
</dbReference>
<reference evidence="6 7" key="1">
    <citation type="journal article" date="2024" name="Nat. Commun.">
        <title>Phylogenomics reveals the evolutionary origins of lichenization in chlorophyte algae.</title>
        <authorList>
            <person name="Puginier C."/>
            <person name="Libourel C."/>
            <person name="Otte J."/>
            <person name="Skaloud P."/>
            <person name="Haon M."/>
            <person name="Grisel S."/>
            <person name="Petersen M."/>
            <person name="Berrin J.G."/>
            <person name="Delaux P.M."/>
            <person name="Dal Grande F."/>
            <person name="Keller J."/>
        </authorList>
    </citation>
    <scope>NUCLEOTIDE SEQUENCE [LARGE SCALE GENOMIC DNA]</scope>
    <source>
        <strain evidence="6 7">SAG 2043</strain>
    </source>
</reference>
<dbReference type="InterPro" id="IPR043129">
    <property type="entry name" value="ATPase_NBD"/>
</dbReference>
<dbReference type="InterPro" id="IPR052519">
    <property type="entry name" value="Euk-type_GlcNAc_Kinase"/>
</dbReference>
<dbReference type="CDD" id="cd24081">
    <property type="entry name" value="ASKHA_NBD_DdNAGK-like"/>
    <property type="match status" value="1"/>
</dbReference>
<evidence type="ECO:0000256" key="1">
    <source>
        <dbReference type="ARBA" id="ARBA00006198"/>
    </source>
</evidence>
<dbReference type="Gene3D" id="3.30.420.40">
    <property type="match status" value="2"/>
</dbReference>
<evidence type="ECO:0000313" key="7">
    <source>
        <dbReference type="Proteomes" id="UP001489004"/>
    </source>
</evidence>
<evidence type="ECO:0000259" key="5">
    <source>
        <dbReference type="Pfam" id="PF01869"/>
    </source>
</evidence>
<dbReference type="SUPFAM" id="SSF53067">
    <property type="entry name" value="Actin-like ATPase domain"/>
    <property type="match status" value="2"/>
</dbReference>
<comment type="caution">
    <text evidence="6">The sequence shown here is derived from an EMBL/GenBank/DDBJ whole genome shotgun (WGS) entry which is preliminary data.</text>
</comment>
<organism evidence="6 7">
    <name type="scientific">[Myrmecia] bisecta</name>
    <dbReference type="NCBI Taxonomy" id="41462"/>
    <lineage>
        <taxon>Eukaryota</taxon>
        <taxon>Viridiplantae</taxon>
        <taxon>Chlorophyta</taxon>
        <taxon>core chlorophytes</taxon>
        <taxon>Trebouxiophyceae</taxon>
        <taxon>Trebouxiales</taxon>
        <taxon>Trebouxiaceae</taxon>
        <taxon>Myrmecia</taxon>
    </lineage>
</organism>
<dbReference type="EMBL" id="JALJOR010000002">
    <property type="protein sequence ID" value="KAK9823451.1"/>
    <property type="molecule type" value="Genomic_DNA"/>
</dbReference>
<comment type="similarity">
    <text evidence="1">Belongs to the eukaryotic-type N-acetylglucosamine kinase family.</text>
</comment>
<dbReference type="InterPro" id="IPR002731">
    <property type="entry name" value="ATPase_BadF"/>
</dbReference>
<gene>
    <name evidence="6" type="ORF">WJX72_002863</name>
</gene>
<name>A0AAW1QPJ8_9CHLO</name>
<dbReference type="AlphaFoldDB" id="A0AAW1QPJ8"/>
<dbReference type="Pfam" id="PF01869">
    <property type="entry name" value="BcrAD_BadFG"/>
    <property type="match status" value="1"/>
</dbReference>
<sequence>MNRTVVVGVDGGSTKTDCVAVDLASKQVIGRFMTAASNWNSVGGPEALQTLQSAIIGALAVAGKTTEDVAAVCLGVSGVDTPKDVHALTQTLRAFFPAETDIMVDNDSVIALACGTDGRLEGCVLVAGTGTIAFVVREDGTRVRASGWGPAFLDGGSGYDVGQRALAAIARAVDGRGPQTDLVELICNFCGVPLSEDLIGWAYAEPGWSRIASLAPVVVQCATEGDTVAQGVLQAAIAELVAAVVSLEGRCKFDGPFDLVLSGGLLTEGFAYSDMCEAALRKQLPHANIIHPKVEAAIGAALLACRKAEARRKAAAAALDSATRAGKALAA</sequence>